<keyword evidence="3" id="KW-1185">Reference proteome</keyword>
<dbReference type="AlphaFoldDB" id="A0A8S4ALW3"/>
<feature type="compositionally biased region" description="Basic and acidic residues" evidence="1">
    <location>
        <begin position="32"/>
        <end position="44"/>
    </location>
</feature>
<accession>A0A8S4ALW3</accession>
<sequence length="136" mass="15180">MEPSGDNITRNEGAKTEIQVCDASQEVGPSEQEGRNPPEGRTEDTGMESVCQRVEKEEKVQRVDTSTGSKEATEEVHNHSKQANTKQKKCPLSNGNQKKSLQTKGNQNKSLQTKRKKKKSLQTKGNQNKSLQTKRK</sequence>
<feature type="region of interest" description="Disordered" evidence="1">
    <location>
        <begin position="1"/>
        <end position="136"/>
    </location>
</feature>
<organism evidence="2 3">
    <name type="scientific">Menidia menidia</name>
    <name type="common">Atlantic silverside</name>
    <dbReference type="NCBI Taxonomy" id="238744"/>
    <lineage>
        <taxon>Eukaryota</taxon>
        <taxon>Metazoa</taxon>
        <taxon>Chordata</taxon>
        <taxon>Craniata</taxon>
        <taxon>Vertebrata</taxon>
        <taxon>Euteleostomi</taxon>
        <taxon>Actinopterygii</taxon>
        <taxon>Neopterygii</taxon>
        <taxon>Teleostei</taxon>
        <taxon>Neoteleostei</taxon>
        <taxon>Acanthomorphata</taxon>
        <taxon>Ovalentaria</taxon>
        <taxon>Atherinomorphae</taxon>
        <taxon>Atheriniformes</taxon>
        <taxon>Atherinopsidae</taxon>
        <taxon>Menidiinae</taxon>
        <taxon>Menidia</taxon>
    </lineage>
</organism>
<proteinExistence type="predicted"/>
<evidence type="ECO:0000313" key="2">
    <source>
        <dbReference type="EMBL" id="CAG5865171.1"/>
    </source>
</evidence>
<dbReference type="EMBL" id="CAJRST010000115">
    <property type="protein sequence ID" value="CAG5865171.1"/>
    <property type="molecule type" value="Genomic_DNA"/>
</dbReference>
<evidence type="ECO:0000313" key="3">
    <source>
        <dbReference type="Proteomes" id="UP000677803"/>
    </source>
</evidence>
<name>A0A8S4ALW3_9TELE</name>
<evidence type="ECO:0000256" key="1">
    <source>
        <dbReference type="SAM" id="MobiDB-lite"/>
    </source>
</evidence>
<feature type="compositionally biased region" description="Basic residues" evidence="1">
    <location>
        <begin position="112"/>
        <end position="121"/>
    </location>
</feature>
<comment type="caution">
    <text evidence="2">The sequence shown here is derived from an EMBL/GenBank/DDBJ whole genome shotgun (WGS) entry which is preliminary data.</text>
</comment>
<feature type="compositionally biased region" description="Polar residues" evidence="1">
    <location>
        <begin position="93"/>
        <end position="108"/>
    </location>
</feature>
<reference evidence="2" key="1">
    <citation type="submission" date="2021-05" db="EMBL/GenBank/DDBJ databases">
        <authorList>
            <person name="Tigano A."/>
        </authorList>
    </citation>
    <scope>NUCLEOTIDE SEQUENCE</scope>
</reference>
<protein>
    <submittedName>
        <fullName evidence="2">(Atlantic silverside) hypothetical protein</fullName>
    </submittedName>
</protein>
<feature type="compositionally biased region" description="Basic and acidic residues" evidence="1">
    <location>
        <begin position="53"/>
        <end position="62"/>
    </location>
</feature>
<gene>
    <name evidence="2" type="ORF">MMEN_LOCUS1743</name>
</gene>
<feature type="compositionally biased region" description="Polar residues" evidence="1">
    <location>
        <begin position="1"/>
        <end position="10"/>
    </location>
</feature>
<feature type="compositionally biased region" description="Polar residues" evidence="1">
    <location>
        <begin position="125"/>
        <end position="136"/>
    </location>
</feature>
<dbReference type="Proteomes" id="UP000677803">
    <property type="component" value="Unassembled WGS sequence"/>
</dbReference>